<evidence type="ECO:0000313" key="5">
    <source>
        <dbReference type="EMBL" id="EME28487.1"/>
    </source>
</evidence>
<dbReference type="CDD" id="cd00392">
    <property type="entry name" value="Ribosomal_L13"/>
    <property type="match status" value="1"/>
</dbReference>
<dbReference type="eggNOG" id="KOG3203">
    <property type="taxonomic scope" value="Eukaryota"/>
</dbReference>
<comment type="similarity">
    <text evidence="2">Belongs to the universal ribosomal protein uL13 family.</text>
</comment>
<organism evidence="5 6">
    <name type="scientific">Galdieria sulphuraria</name>
    <name type="common">Red alga</name>
    <dbReference type="NCBI Taxonomy" id="130081"/>
    <lineage>
        <taxon>Eukaryota</taxon>
        <taxon>Rhodophyta</taxon>
        <taxon>Bangiophyceae</taxon>
        <taxon>Galdieriales</taxon>
        <taxon>Galdieriaceae</taxon>
        <taxon>Galdieria</taxon>
    </lineage>
</organism>
<dbReference type="InterPro" id="IPR000754">
    <property type="entry name" value="Ribosomal_uS9"/>
</dbReference>
<dbReference type="SUPFAM" id="SSF52161">
    <property type="entry name" value="Ribosomal protein L13"/>
    <property type="match status" value="1"/>
</dbReference>
<sequence length="238" mass="27542">MDKMNNTYFPDKTYSEAKHTWYLIDCKNQTVGRIATAIARILIGKNQSTYTPYVNTKIHVIITNSKYVIMSSGDKKIYFRNSRRPGGLKKESFNQLKLRLPNRIIEHAVKGRRKNAIARVLIKMHKNEFNNGKIIINGQTTEKYLQYNPIYINKIYLPFEIVNYDISTSDLIVQVKGGGISGQADAIRLGIARTLCEIDTSYKPLLKQHNLLTRDSRIKERRKYGLKKARKAPQYSKR</sequence>
<gene>
    <name evidence="5" type="ORF">Gasu_40320</name>
</gene>
<dbReference type="GO" id="GO:0003735">
    <property type="term" value="F:structural constituent of ribosome"/>
    <property type="evidence" value="ECO:0007669"/>
    <property type="project" value="InterPro"/>
</dbReference>
<reference evidence="6" key="1">
    <citation type="journal article" date="2013" name="Science">
        <title>Gene transfer from bacteria and archaea facilitated evolution of an extremophilic eukaryote.</title>
        <authorList>
            <person name="Schonknecht G."/>
            <person name="Chen W.H."/>
            <person name="Ternes C.M."/>
            <person name="Barbier G.G."/>
            <person name="Shrestha R.P."/>
            <person name="Stanke M."/>
            <person name="Brautigam A."/>
            <person name="Baker B.J."/>
            <person name="Banfield J.F."/>
            <person name="Garavito R.M."/>
            <person name="Carr K."/>
            <person name="Wilkerson C."/>
            <person name="Rensing S.A."/>
            <person name="Gagneul D."/>
            <person name="Dickenson N.E."/>
            <person name="Oesterhelt C."/>
            <person name="Lercher M.J."/>
            <person name="Weber A.P."/>
        </authorList>
    </citation>
    <scope>NUCLEOTIDE SEQUENCE [LARGE SCALE GENOMIC DNA]</scope>
    <source>
        <strain evidence="6">074W</strain>
    </source>
</reference>
<dbReference type="PANTHER" id="PTHR21569">
    <property type="entry name" value="RIBOSOMAL PROTEIN S9"/>
    <property type="match status" value="1"/>
</dbReference>
<evidence type="ECO:0000256" key="1">
    <source>
        <dbReference type="ARBA" id="ARBA00005251"/>
    </source>
</evidence>
<dbReference type="GO" id="GO:0006412">
    <property type="term" value="P:translation"/>
    <property type="evidence" value="ECO:0007669"/>
    <property type="project" value="InterPro"/>
</dbReference>
<dbReference type="FunFam" id="3.30.230.10:FF:000001">
    <property type="entry name" value="30S ribosomal protein S9"/>
    <property type="match status" value="1"/>
</dbReference>
<dbReference type="InterPro" id="IPR036899">
    <property type="entry name" value="Ribosomal_uL13_sf"/>
</dbReference>
<dbReference type="InterPro" id="IPR005822">
    <property type="entry name" value="Ribosomal_uL13"/>
</dbReference>
<evidence type="ECO:0000313" key="6">
    <source>
        <dbReference type="Proteomes" id="UP000030680"/>
    </source>
</evidence>
<dbReference type="NCBIfam" id="TIGR01066">
    <property type="entry name" value="rplM_bact"/>
    <property type="match status" value="1"/>
</dbReference>
<evidence type="ECO:0000256" key="4">
    <source>
        <dbReference type="ARBA" id="ARBA00023274"/>
    </source>
</evidence>
<comment type="similarity">
    <text evidence="1">Belongs to the universal ribosomal protein uS9 family.</text>
</comment>
<dbReference type="Gramene" id="EME28487">
    <property type="protein sequence ID" value="EME28487"/>
    <property type="gene ID" value="Gasu_40320"/>
</dbReference>
<dbReference type="GO" id="GO:0015935">
    <property type="term" value="C:small ribosomal subunit"/>
    <property type="evidence" value="ECO:0007669"/>
    <property type="project" value="TreeGrafter"/>
</dbReference>
<dbReference type="EMBL" id="KB454519">
    <property type="protein sequence ID" value="EME28487.1"/>
    <property type="molecule type" value="Genomic_DNA"/>
</dbReference>
<dbReference type="Gene3D" id="3.30.230.10">
    <property type="match status" value="1"/>
</dbReference>
<proteinExistence type="inferred from homology"/>
<dbReference type="InterPro" id="IPR014721">
    <property type="entry name" value="Ribsml_uS5_D2-typ_fold_subgr"/>
</dbReference>
<dbReference type="Proteomes" id="UP000030680">
    <property type="component" value="Unassembled WGS sequence"/>
</dbReference>
<dbReference type="Pfam" id="PF00380">
    <property type="entry name" value="Ribosomal_S9"/>
    <property type="match status" value="1"/>
</dbReference>
<dbReference type="InterPro" id="IPR020568">
    <property type="entry name" value="Ribosomal_Su5_D2-typ_SF"/>
</dbReference>
<dbReference type="RefSeq" id="XP_005705007.1">
    <property type="nucleotide sequence ID" value="XM_005704950.1"/>
</dbReference>
<dbReference type="GO" id="GO:0003723">
    <property type="term" value="F:RNA binding"/>
    <property type="evidence" value="ECO:0007669"/>
    <property type="project" value="TreeGrafter"/>
</dbReference>
<keyword evidence="6" id="KW-1185">Reference proteome</keyword>
<dbReference type="GeneID" id="17087319"/>
<evidence type="ECO:0000256" key="2">
    <source>
        <dbReference type="ARBA" id="ARBA00006227"/>
    </source>
</evidence>
<dbReference type="InterPro" id="IPR005823">
    <property type="entry name" value="Ribosomal_uL13_bac-type"/>
</dbReference>
<dbReference type="SUPFAM" id="SSF54211">
    <property type="entry name" value="Ribosomal protein S5 domain 2-like"/>
    <property type="match status" value="1"/>
</dbReference>
<name>M2XES7_GALSU</name>
<dbReference type="InterPro" id="IPR023035">
    <property type="entry name" value="Ribosomal_uS9_bac/plastid"/>
</dbReference>
<keyword evidence="3 5" id="KW-0689">Ribosomal protein</keyword>
<dbReference type="PANTHER" id="PTHR21569:SF1">
    <property type="entry name" value="SMALL RIBOSOMAL SUBUNIT PROTEIN US9M"/>
    <property type="match status" value="1"/>
</dbReference>
<accession>M2XES7</accession>
<dbReference type="KEGG" id="gsl:Gasu_40320"/>
<evidence type="ECO:0000256" key="3">
    <source>
        <dbReference type="ARBA" id="ARBA00022980"/>
    </source>
</evidence>
<dbReference type="NCBIfam" id="NF001099">
    <property type="entry name" value="PRK00132.1"/>
    <property type="match status" value="1"/>
</dbReference>
<keyword evidence="4" id="KW-0687">Ribonucleoprotein</keyword>
<dbReference type="GO" id="GO:0005737">
    <property type="term" value="C:cytoplasm"/>
    <property type="evidence" value="ECO:0007669"/>
    <property type="project" value="UniProtKB-ARBA"/>
</dbReference>
<dbReference type="HAMAP" id="MF_00532_B">
    <property type="entry name" value="Ribosomal_uS9_B"/>
    <property type="match status" value="1"/>
</dbReference>
<dbReference type="OrthoDB" id="10254627at2759"/>
<dbReference type="STRING" id="130081.M2XES7"/>
<dbReference type="HAMAP" id="MF_01366">
    <property type="entry name" value="Ribosomal_uL13"/>
    <property type="match status" value="1"/>
</dbReference>
<dbReference type="AlphaFoldDB" id="M2XES7"/>
<protein>
    <submittedName>
        <fullName evidence="5">[pt] small subunit ribosomal protein S9</fullName>
    </submittedName>
</protein>
<dbReference type="eggNOG" id="KOG1697">
    <property type="taxonomic scope" value="Eukaryota"/>
</dbReference>